<accession>A0A0F9FE07</accession>
<organism evidence="1">
    <name type="scientific">marine sediment metagenome</name>
    <dbReference type="NCBI Taxonomy" id="412755"/>
    <lineage>
        <taxon>unclassified sequences</taxon>
        <taxon>metagenomes</taxon>
        <taxon>ecological metagenomes</taxon>
    </lineage>
</organism>
<evidence type="ECO:0000313" key="1">
    <source>
        <dbReference type="EMBL" id="KKL76681.1"/>
    </source>
</evidence>
<dbReference type="EMBL" id="LAZR01023971">
    <property type="protein sequence ID" value="KKL76681.1"/>
    <property type="molecule type" value="Genomic_DNA"/>
</dbReference>
<gene>
    <name evidence="1" type="ORF">LCGC14_2042500</name>
</gene>
<protein>
    <submittedName>
        <fullName evidence="1">Uncharacterized protein</fullName>
    </submittedName>
</protein>
<dbReference type="AlphaFoldDB" id="A0A0F9FE07"/>
<name>A0A0F9FE07_9ZZZZ</name>
<comment type="caution">
    <text evidence="1">The sequence shown here is derived from an EMBL/GenBank/DDBJ whole genome shotgun (WGS) entry which is preliminary data.</text>
</comment>
<proteinExistence type="predicted"/>
<sequence length="56" mass="6685">MHKKIERYTKMTVTNEDIPLKWLKIKKNRTIKMRLLNARKVKRQSSDSGDARKDKG</sequence>
<reference evidence="1" key="1">
    <citation type="journal article" date="2015" name="Nature">
        <title>Complex archaea that bridge the gap between prokaryotes and eukaryotes.</title>
        <authorList>
            <person name="Spang A."/>
            <person name="Saw J.H."/>
            <person name="Jorgensen S.L."/>
            <person name="Zaremba-Niedzwiedzka K."/>
            <person name="Martijn J."/>
            <person name="Lind A.E."/>
            <person name="van Eijk R."/>
            <person name="Schleper C."/>
            <person name="Guy L."/>
            <person name="Ettema T.J."/>
        </authorList>
    </citation>
    <scope>NUCLEOTIDE SEQUENCE</scope>
</reference>